<dbReference type="GO" id="GO:0007094">
    <property type="term" value="P:mitotic spindle assembly checkpoint signaling"/>
    <property type="evidence" value="ECO:0007669"/>
    <property type="project" value="TreeGrafter"/>
</dbReference>
<keyword evidence="7" id="KW-0498">Mitosis</keyword>
<dbReference type="InterPro" id="IPR046362">
    <property type="entry name" value="Zw10/DSL1_C_sf"/>
</dbReference>
<proteinExistence type="inferred from homology"/>
<evidence type="ECO:0000256" key="7">
    <source>
        <dbReference type="ARBA" id="ARBA00022776"/>
    </source>
</evidence>
<dbReference type="InterPro" id="IPR009361">
    <property type="entry name" value="Zw10_N"/>
</dbReference>
<dbReference type="GO" id="GO:0005634">
    <property type="term" value="C:nucleus"/>
    <property type="evidence" value="ECO:0007669"/>
    <property type="project" value="InterPro"/>
</dbReference>
<dbReference type="EMBL" id="JAWQEG010001771">
    <property type="protein sequence ID" value="KAK3876808.1"/>
    <property type="molecule type" value="Genomic_DNA"/>
</dbReference>
<accession>A0AAE1FM81</accession>
<evidence type="ECO:0000313" key="16">
    <source>
        <dbReference type="EMBL" id="KAK3876808.1"/>
    </source>
</evidence>
<feature type="domain" description="Centromere/kinetochore protein zw10 middle" evidence="13">
    <location>
        <begin position="224"/>
        <end position="431"/>
    </location>
</feature>
<keyword evidence="8" id="KW-0995">Kinetochore</keyword>
<evidence type="ECO:0000256" key="3">
    <source>
        <dbReference type="ARBA" id="ARBA00006245"/>
    </source>
</evidence>
<keyword evidence="9" id="KW-0131">Cell cycle</keyword>
<dbReference type="Proteomes" id="UP001286313">
    <property type="component" value="Unassembled WGS sequence"/>
</dbReference>
<dbReference type="Gene3D" id="1.10.357.150">
    <property type="match status" value="1"/>
</dbReference>
<dbReference type="Pfam" id="PF20666">
    <property type="entry name" value="ZW10_C"/>
    <property type="match status" value="1"/>
</dbReference>
<feature type="domain" description="ZW10 C-terminal helical" evidence="15">
    <location>
        <begin position="636"/>
        <end position="785"/>
    </location>
</feature>
<dbReference type="Pfam" id="PF22766">
    <property type="entry name" value="ZW10_C2"/>
    <property type="match status" value="1"/>
</dbReference>
<reference evidence="16" key="1">
    <citation type="submission" date="2023-10" db="EMBL/GenBank/DDBJ databases">
        <title>Genome assemblies of two species of porcelain crab, Petrolisthes cinctipes and Petrolisthes manimaculis (Anomura: Porcellanidae).</title>
        <authorList>
            <person name="Angst P."/>
        </authorList>
    </citation>
    <scope>NUCLEOTIDE SEQUENCE</scope>
    <source>
        <strain evidence="16">PB745_01</strain>
        <tissue evidence="16">Gill</tissue>
    </source>
</reference>
<dbReference type="InterPro" id="IPR048343">
    <property type="entry name" value="ZW10_C"/>
</dbReference>
<gene>
    <name evidence="16" type="ORF">Pcinc_018426</name>
</gene>
<keyword evidence="10" id="KW-0137">Centromere</keyword>
<evidence type="ECO:0000256" key="11">
    <source>
        <dbReference type="SAM" id="MobiDB-lite"/>
    </source>
</evidence>
<dbReference type="Pfam" id="PF20665">
    <property type="entry name" value="Zw10_middle"/>
    <property type="match status" value="1"/>
</dbReference>
<feature type="region of interest" description="Disordered" evidence="11">
    <location>
        <begin position="279"/>
        <end position="299"/>
    </location>
</feature>
<keyword evidence="17" id="KW-1185">Reference proteome</keyword>
<dbReference type="PANTHER" id="PTHR12205:SF0">
    <property type="entry name" value="CENTROMERE_KINETOCHORE PROTEIN ZW10 HOMOLOG"/>
    <property type="match status" value="1"/>
</dbReference>
<name>A0AAE1FM81_PETCI</name>
<evidence type="ECO:0008006" key="18">
    <source>
        <dbReference type="Google" id="ProtNLM"/>
    </source>
</evidence>
<evidence type="ECO:0000256" key="1">
    <source>
        <dbReference type="ARBA" id="ARBA00004496"/>
    </source>
</evidence>
<dbReference type="InterPro" id="IPR048344">
    <property type="entry name" value="Zw10_middle"/>
</dbReference>
<keyword evidence="5" id="KW-0963">Cytoplasm</keyword>
<dbReference type="PANTHER" id="PTHR12205">
    <property type="entry name" value="CENTROMERE/KINETOCHORE PROTEIN ZW10"/>
    <property type="match status" value="1"/>
</dbReference>
<dbReference type="GO" id="GO:0051301">
    <property type="term" value="P:cell division"/>
    <property type="evidence" value="ECO:0007669"/>
    <property type="project" value="UniProtKB-KW"/>
</dbReference>
<evidence type="ECO:0000256" key="2">
    <source>
        <dbReference type="ARBA" id="ARBA00004629"/>
    </source>
</evidence>
<dbReference type="GO" id="GO:0006888">
    <property type="term" value="P:endoplasmic reticulum to Golgi vesicle-mediated transport"/>
    <property type="evidence" value="ECO:0007669"/>
    <property type="project" value="TreeGrafter"/>
</dbReference>
<keyword evidence="6" id="KW-0132">Cell division</keyword>
<comment type="subcellular location">
    <subcellularLocation>
        <location evidence="2">Chromosome</location>
        <location evidence="2">Centromere</location>
        <location evidence="2">Kinetochore</location>
    </subcellularLocation>
    <subcellularLocation>
        <location evidence="1">Cytoplasm</location>
    </subcellularLocation>
</comment>
<organism evidence="16 17">
    <name type="scientific">Petrolisthes cinctipes</name>
    <name type="common">Flat porcelain crab</name>
    <dbReference type="NCBI Taxonomy" id="88211"/>
    <lineage>
        <taxon>Eukaryota</taxon>
        <taxon>Metazoa</taxon>
        <taxon>Ecdysozoa</taxon>
        <taxon>Arthropoda</taxon>
        <taxon>Crustacea</taxon>
        <taxon>Multicrustacea</taxon>
        <taxon>Malacostraca</taxon>
        <taxon>Eumalacostraca</taxon>
        <taxon>Eucarida</taxon>
        <taxon>Decapoda</taxon>
        <taxon>Pleocyemata</taxon>
        <taxon>Anomura</taxon>
        <taxon>Galatheoidea</taxon>
        <taxon>Porcellanidae</taxon>
        <taxon>Petrolisthes</taxon>
    </lineage>
</organism>
<comment type="similarity">
    <text evidence="3">Belongs to the ZW10 family.</text>
</comment>
<evidence type="ECO:0000256" key="8">
    <source>
        <dbReference type="ARBA" id="ARBA00022838"/>
    </source>
</evidence>
<sequence length="786" mass="88099">MSLVSEVLASFRGRGREHSGSQGVEEAQLEEVVRQAEEAREAVLQCLESRYSQLNTAVQDTKYLHDRVNKARLNVNNLSDYIEQEVLTGVKGSVGEVGGVVRRWKEVVIGLEAVNIILTIHTLLDQAQKAQLNHNYLTAAKNLATVDGLVKEALEKEVEGELDIIHVLKEEILVRRTQLLYTISEVWSETVTWEDTRTDDGVRAVMLTVCSGVGGGQGNTNTNTPTDTLQQMVSASFLLGELQRHIAALANNLMKHFLQPIMKSGYKVNITQHNDGFSMQCCKSPSPPSPSPDPDTHTSNAARAMHIFLSLQEVFEMLHRTVLWVKVKTEEEGKEDDNNITLMQMLGKEIGEDFKCVLIRDCLAEAVPYSRAQLDQYEQVKQSAEKFQQFLIEKGFFSESDQSLLEYAANVDVVFSNKACAYILDQARQLMKRPLHVTLYITTTQQHNEQTWVIQDETERVLEKSTMRLEKLLAAKSLNLPKCQISSSVCELVELIYNTLDEACQSSALYAGRLFYTVRNILTLYCHVVPTIHSHELATLPQQAAVVHNNSMYLAHHAIFLGHQYRLRLPKALRDTTLTTVDLAQQLRTMATTTFLRALHTHRTALIDTLRESALPSGLDTLGSDSSGVSRAHQGMRQVLHQLQLLHRVWQNVLPHTVYTKAIGTLVGSVVEEVIARVVGLEDISADSALALINILNLLNDFVPSLFKVDGEDQTSPGDVVRVVRLWPKFCELIVILGASLRDIIDRWAEGKGPLAHEFTPDEAKQLVRALFQNTDRRAHVLARIK</sequence>
<evidence type="ECO:0000259" key="12">
    <source>
        <dbReference type="Pfam" id="PF06248"/>
    </source>
</evidence>
<protein>
    <recommendedName>
        <fullName evidence="18">Centromere/kinetochore protein zw10 homolog</fullName>
    </recommendedName>
</protein>
<dbReference type="Pfam" id="PF06248">
    <property type="entry name" value="Zw10_N"/>
    <property type="match status" value="1"/>
</dbReference>
<evidence type="ECO:0000256" key="4">
    <source>
        <dbReference type="ARBA" id="ARBA00022454"/>
    </source>
</evidence>
<keyword evidence="4" id="KW-0158">Chromosome</keyword>
<dbReference type="AlphaFoldDB" id="A0AAE1FM81"/>
<evidence type="ECO:0000259" key="13">
    <source>
        <dbReference type="Pfam" id="PF20665"/>
    </source>
</evidence>
<evidence type="ECO:0000259" key="14">
    <source>
        <dbReference type="Pfam" id="PF20666"/>
    </source>
</evidence>
<evidence type="ECO:0000256" key="9">
    <source>
        <dbReference type="ARBA" id="ARBA00023306"/>
    </source>
</evidence>
<dbReference type="InterPro" id="IPR055148">
    <property type="entry name" value="ZW10_C_2"/>
</dbReference>
<feature type="domain" description="Centromere/kinetochore protein zw10 N-terminal" evidence="12">
    <location>
        <begin position="34"/>
        <end position="124"/>
    </location>
</feature>
<evidence type="ECO:0000313" key="17">
    <source>
        <dbReference type="Proteomes" id="UP001286313"/>
    </source>
</evidence>
<comment type="caution">
    <text evidence="16">The sequence shown here is derived from an EMBL/GenBank/DDBJ whole genome shotgun (WGS) entry which is preliminary data.</text>
</comment>
<evidence type="ECO:0000256" key="6">
    <source>
        <dbReference type="ARBA" id="ARBA00022618"/>
    </source>
</evidence>
<dbReference type="GO" id="GO:1990423">
    <property type="term" value="C:RZZ complex"/>
    <property type="evidence" value="ECO:0007669"/>
    <property type="project" value="TreeGrafter"/>
</dbReference>
<evidence type="ECO:0000256" key="5">
    <source>
        <dbReference type="ARBA" id="ARBA00022490"/>
    </source>
</evidence>
<evidence type="ECO:0000256" key="10">
    <source>
        <dbReference type="ARBA" id="ARBA00023328"/>
    </source>
</evidence>
<feature type="domain" description="Centromere/kinetochore protein zw10 C-terminal" evidence="14">
    <location>
        <begin position="479"/>
        <end position="607"/>
    </location>
</feature>
<dbReference type="GO" id="GO:0005737">
    <property type="term" value="C:cytoplasm"/>
    <property type="evidence" value="ECO:0007669"/>
    <property type="project" value="UniProtKB-SubCell"/>
</dbReference>
<evidence type="ECO:0000259" key="15">
    <source>
        <dbReference type="Pfam" id="PF22766"/>
    </source>
</evidence>